<evidence type="ECO:0008006" key="4">
    <source>
        <dbReference type="Google" id="ProtNLM"/>
    </source>
</evidence>
<name>A0A319DCJ0_9EURO</name>
<dbReference type="VEuPathDB" id="FungiDB:BO71DRAFT_352308"/>
<reference evidence="2 3" key="1">
    <citation type="submission" date="2018-02" db="EMBL/GenBank/DDBJ databases">
        <title>The genomes of Aspergillus section Nigri reveals drivers in fungal speciation.</title>
        <authorList>
            <consortium name="DOE Joint Genome Institute"/>
            <person name="Vesth T.C."/>
            <person name="Nybo J."/>
            <person name="Theobald S."/>
            <person name="Brandl J."/>
            <person name="Frisvad J.C."/>
            <person name="Nielsen K.F."/>
            <person name="Lyhne E.K."/>
            <person name="Kogle M.E."/>
            <person name="Kuo A."/>
            <person name="Riley R."/>
            <person name="Clum A."/>
            <person name="Nolan M."/>
            <person name="Lipzen A."/>
            <person name="Salamov A."/>
            <person name="Henrissat B."/>
            <person name="Wiebenga A."/>
            <person name="De vries R.P."/>
            <person name="Grigoriev I.V."/>
            <person name="Mortensen U.H."/>
            <person name="Andersen M.R."/>
            <person name="Baker S.E."/>
        </authorList>
    </citation>
    <scope>NUCLEOTIDE SEQUENCE [LARGE SCALE GENOMIC DNA]</scope>
    <source>
        <strain evidence="2 3">CBS 707.79</strain>
    </source>
</reference>
<keyword evidence="3" id="KW-1185">Reference proteome</keyword>
<gene>
    <name evidence="2" type="ORF">BO71DRAFT_352308</name>
</gene>
<feature type="region of interest" description="Disordered" evidence="1">
    <location>
        <begin position="1"/>
        <end position="228"/>
    </location>
</feature>
<organism evidence="2 3">
    <name type="scientific">Aspergillus ellipticus CBS 707.79</name>
    <dbReference type="NCBI Taxonomy" id="1448320"/>
    <lineage>
        <taxon>Eukaryota</taxon>
        <taxon>Fungi</taxon>
        <taxon>Dikarya</taxon>
        <taxon>Ascomycota</taxon>
        <taxon>Pezizomycotina</taxon>
        <taxon>Eurotiomycetes</taxon>
        <taxon>Eurotiomycetidae</taxon>
        <taxon>Eurotiales</taxon>
        <taxon>Aspergillaceae</taxon>
        <taxon>Aspergillus</taxon>
        <taxon>Aspergillus subgen. Circumdati</taxon>
    </lineage>
</organism>
<dbReference type="GO" id="GO:0016071">
    <property type="term" value="P:mRNA metabolic process"/>
    <property type="evidence" value="ECO:0007669"/>
    <property type="project" value="UniProtKB-ARBA"/>
</dbReference>
<evidence type="ECO:0000313" key="2">
    <source>
        <dbReference type="EMBL" id="PYH94961.1"/>
    </source>
</evidence>
<feature type="compositionally biased region" description="Low complexity" evidence="1">
    <location>
        <begin position="115"/>
        <end position="129"/>
    </location>
</feature>
<feature type="compositionally biased region" description="Polar residues" evidence="1">
    <location>
        <begin position="49"/>
        <end position="62"/>
    </location>
</feature>
<evidence type="ECO:0000256" key="1">
    <source>
        <dbReference type="SAM" id="MobiDB-lite"/>
    </source>
</evidence>
<accession>A0A319DCJ0</accession>
<protein>
    <recommendedName>
        <fullName evidence="4">Proteophosphoglycan 5</fullName>
    </recommendedName>
</protein>
<feature type="region of interest" description="Disordered" evidence="1">
    <location>
        <begin position="246"/>
        <end position="317"/>
    </location>
</feature>
<evidence type="ECO:0000313" key="3">
    <source>
        <dbReference type="Proteomes" id="UP000247810"/>
    </source>
</evidence>
<dbReference type="PANTHER" id="PTHR35361">
    <property type="entry name" value="OS08G0443700 PROTEIN"/>
    <property type="match status" value="1"/>
</dbReference>
<dbReference type="OrthoDB" id="2142961at2759"/>
<dbReference type="InterPro" id="IPR028322">
    <property type="entry name" value="PNRC-like_rgn"/>
</dbReference>
<sequence length="451" mass="48919">MSAQASTPPTPKNPRNNNRRNPKRIMTPSTQKVAILTTPPSSPPRNISPGGTATDSSVNVNASRKKPSRSSKKPRDVSKASPAPKGHRHTSSQPSNITTPQVKDSSHYAGPTFHASPAPSALPIPSFFSKSLPESDLAPTLEPDSDNLDIGPDLESTPSKPKSRPQGPREERQSTPLDFLFKAAVEARNSQNQRSPESSTRIQSPQTDSKTLQRRKPNIPAGEMFRLDMEGPEFYNPQIGPSFATSYRERMNALRSASSPSPSVSELDEQQKRAKMEALKSLLLNPRPQRPSSASIVAPDQINRATGRPAPSPNVPHFATPLRTTSGPPASISYGISHDQKQVFSGDRFHTSSPHAPSIFSSKVENLPGAPGEAYYPPIATYEQPKSPPKYANCPVYYPPVQHQSPVVRNVSTSANGQAYDTKKMEDDLRRILKLDANSGLPSSGMQSSFA</sequence>
<dbReference type="Proteomes" id="UP000247810">
    <property type="component" value="Unassembled WGS sequence"/>
</dbReference>
<feature type="compositionally biased region" description="Low complexity" evidence="1">
    <location>
        <begin position="256"/>
        <end position="265"/>
    </location>
</feature>
<proteinExistence type="predicted"/>
<feature type="compositionally biased region" description="Basic and acidic residues" evidence="1">
    <location>
        <begin position="269"/>
        <end position="278"/>
    </location>
</feature>
<dbReference type="Pfam" id="PF15365">
    <property type="entry name" value="PNRC"/>
    <property type="match status" value="1"/>
</dbReference>
<dbReference type="PANTHER" id="PTHR35361:SF1">
    <property type="entry name" value="OS08G0443700 PROTEIN"/>
    <property type="match status" value="1"/>
</dbReference>
<dbReference type="AlphaFoldDB" id="A0A319DCJ0"/>
<feature type="compositionally biased region" description="Basic residues" evidence="1">
    <location>
        <begin position="63"/>
        <end position="72"/>
    </location>
</feature>
<feature type="compositionally biased region" description="Polar residues" evidence="1">
    <location>
        <begin position="91"/>
        <end position="103"/>
    </location>
</feature>
<dbReference type="EMBL" id="KZ825862">
    <property type="protein sequence ID" value="PYH94961.1"/>
    <property type="molecule type" value="Genomic_DNA"/>
</dbReference>
<feature type="compositionally biased region" description="Polar residues" evidence="1">
    <location>
        <begin position="188"/>
        <end position="210"/>
    </location>
</feature>